<comment type="caution">
    <text evidence="2">The sequence shown here is derived from an EMBL/GenBank/DDBJ whole genome shotgun (WGS) entry which is preliminary data.</text>
</comment>
<feature type="transmembrane region" description="Helical" evidence="1">
    <location>
        <begin position="143"/>
        <end position="161"/>
    </location>
</feature>
<reference evidence="2 3" key="1">
    <citation type="submission" date="2018-03" db="EMBL/GenBank/DDBJ databases">
        <title>Genomic Encyclopedia of Type Strains, Phase III (KMG-III): the genomes of soil and plant-associated and newly described type strains.</title>
        <authorList>
            <person name="Whitman W."/>
        </authorList>
    </citation>
    <scope>NUCLEOTIDE SEQUENCE [LARGE SCALE GENOMIC DNA]</scope>
    <source>
        <strain evidence="2 3">CGMCC 1.12484</strain>
    </source>
</reference>
<keyword evidence="1" id="KW-1133">Transmembrane helix</keyword>
<organism evidence="2 3">
    <name type="scientific">Glaciihabitans tibetensis</name>
    <dbReference type="NCBI Taxonomy" id="1266600"/>
    <lineage>
        <taxon>Bacteria</taxon>
        <taxon>Bacillati</taxon>
        <taxon>Actinomycetota</taxon>
        <taxon>Actinomycetes</taxon>
        <taxon>Micrococcales</taxon>
        <taxon>Microbacteriaceae</taxon>
        <taxon>Glaciihabitans</taxon>
    </lineage>
</organism>
<dbReference type="EMBL" id="PVTL01000003">
    <property type="protein sequence ID" value="PRY68808.1"/>
    <property type="molecule type" value="Genomic_DNA"/>
</dbReference>
<dbReference type="OrthoDB" id="4833370at2"/>
<dbReference type="RefSeq" id="WP_106210893.1">
    <property type="nucleotide sequence ID" value="NZ_PVTL01000003.1"/>
</dbReference>
<evidence type="ECO:0000256" key="1">
    <source>
        <dbReference type="SAM" id="Phobius"/>
    </source>
</evidence>
<gene>
    <name evidence="2" type="ORF">B0I08_10312</name>
</gene>
<protein>
    <submittedName>
        <fullName evidence="2">Uncharacterized protein</fullName>
    </submittedName>
</protein>
<keyword evidence="3" id="KW-1185">Reference proteome</keyword>
<proteinExistence type="predicted"/>
<dbReference type="Proteomes" id="UP000237983">
    <property type="component" value="Unassembled WGS sequence"/>
</dbReference>
<evidence type="ECO:0000313" key="3">
    <source>
        <dbReference type="Proteomes" id="UP000237983"/>
    </source>
</evidence>
<accession>A0A2T0VF27</accession>
<feature type="transmembrane region" description="Helical" evidence="1">
    <location>
        <begin position="6"/>
        <end position="29"/>
    </location>
</feature>
<dbReference type="AlphaFoldDB" id="A0A2T0VF27"/>
<keyword evidence="1" id="KW-0472">Membrane</keyword>
<evidence type="ECO:0000313" key="2">
    <source>
        <dbReference type="EMBL" id="PRY68808.1"/>
    </source>
</evidence>
<name>A0A2T0VF27_9MICO</name>
<keyword evidence="1" id="KW-0812">Transmembrane</keyword>
<sequence length="183" mass="20518">MRQRDAPVGVFVALIVLLAVIGIGILLYFRNTRIDFGDGELSRTTMFGRTTTVAVSDIGTVLSVRSLMAFMAPTTENVFVLDSAGRLVVRATDQQWTRTQMRSLVAATGQEPVVIEKPINSLAIRARYPLAVAWWEAHPFRTAFIAVGVFTVLFFAGYAVYTSDLRWMVPQFFAQWRFRLGFS</sequence>